<reference evidence="7" key="3">
    <citation type="submission" date="2021-05" db="EMBL/GenBank/DDBJ databases">
        <title>Protein family content uncovers lineage relationships and bacterial pathway maintenance mechanisms in DPANN archaea.</title>
        <authorList>
            <person name="Castelle C.J."/>
            <person name="Meheust R."/>
            <person name="Jaffe A.L."/>
            <person name="Seitz K."/>
            <person name="Gong X."/>
            <person name="Baker B.J."/>
            <person name="Banfield J.F."/>
        </authorList>
    </citation>
    <scope>NUCLEOTIDE SEQUENCE</scope>
    <source>
        <strain evidence="7">RIFCSPLOWO2_01_FULL_58_19</strain>
    </source>
</reference>
<dbReference type="Proteomes" id="UP000678237">
    <property type="component" value="Unassembled WGS sequence"/>
</dbReference>
<dbReference type="Proteomes" id="UP000564964">
    <property type="component" value="Unassembled WGS sequence"/>
</dbReference>
<dbReference type="Pfam" id="PF03367">
    <property type="entry name" value="Zn_ribbon_ZPR1"/>
    <property type="match status" value="1"/>
</dbReference>
<dbReference type="EMBL" id="JAGVWE010000007">
    <property type="protein sequence ID" value="MBS3063800.1"/>
    <property type="molecule type" value="Genomic_DNA"/>
</dbReference>
<organism evidence="6 8">
    <name type="scientific">Candidatus Iainarchaeum sp</name>
    <dbReference type="NCBI Taxonomy" id="3101447"/>
    <lineage>
        <taxon>Archaea</taxon>
        <taxon>Candidatus Iainarchaeota</taxon>
        <taxon>Candidatus Iainarchaeia</taxon>
        <taxon>Candidatus Iainarchaeales</taxon>
        <taxon>Candidatus Iainarchaeaceae</taxon>
        <taxon>Candidatus Iainarchaeum</taxon>
    </lineage>
</organism>
<protein>
    <submittedName>
        <fullName evidence="6">ZPR1 zinc finger domain-containing protein</fullName>
    </submittedName>
</protein>
<evidence type="ECO:0000259" key="5">
    <source>
        <dbReference type="SMART" id="SM00709"/>
    </source>
</evidence>
<feature type="domain" description="Zinc finger ZPR1-type" evidence="5">
    <location>
        <begin position="10"/>
        <end position="164"/>
    </location>
</feature>
<dbReference type="InterPro" id="IPR042451">
    <property type="entry name" value="ZPR1_A/B_dom"/>
</dbReference>
<dbReference type="NCBIfam" id="TIGR00310">
    <property type="entry name" value="ZPR1_znf"/>
    <property type="match status" value="1"/>
</dbReference>
<keyword evidence="4" id="KW-0862">Zinc</keyword>
<dbReference type="NCBIfam" id="TIGR00340">
    <property type="entry name" value="zpr1_rel"/>
    <property type="match status" value="1"/>
</dbReference>
<dbReference type="InterPro" id="IPR056180">
    <property type="entry name" value="ZPR1_jr_dom"/>
</dbReference>
<dbReference type="InterPro" id="IPR004457">
    <property type="entry name" value="Znf_ZPR1"/>
</dbReference>
<keyword evidence="2" id="KW-0479">Metal-binding</keyword>
<evidence type="ECO:0000313" key="8">
    <source>
        <dbReference type="Proteomes" id="UP000564964"/>
    </source>
</evidence>
<reference evidence="7" key="2">
    <citation type="submission" date="2021-03" db="EMBL/GenBank/DDBJ databases">
        <authorList>
            <person name="Jaffe A."/>
        </authorList>
    </citation>
    <scope>NUCLEOTIDE SEQUENCE</scope>
    <source>
        <strain evidence="7">RIFCSPLOWO2_01_FULL_58_19</strain>
    </source>
</reference>
<evidence type="ECO:0000313" key="7">
    <source>
        <dbReference type="EMBL" id="MBS3063800.1"/>
    </source>
</evidence>
<dbReference type="GO" id="GO:0008270">
    <property type="term" value="F:zinc ion binding"/>
    <property type="evidence" value="ECO:0007669"/>
    <property type="project" value="UniProtKB-KW"/>
</dbReference>
<dbReference type="InterPro" id="IPR042452">
    <property type="entry name" value="ZPR1_Znf1/2"/>
</dbReference>
<proteinExistence type="inferred from homology"/>
<accession>A0A7J4JE24</accession>
<dbReference type="PANTHER" id="PTHR10876:SF0">
    <property type="entry name" value="ZINC FINGER PROTEIN ZPR1"/>
    <property type="match status" value="1"/>
</dbReference>
<name>A0A7J4JE24_9ARCH</name>
<evidence type="ECO:0000313" key="6">
    <source>
        <dbReference type="EMBL" id="HIH16001.1"/>
    </source>
</evidence>
<dbReference type="SMART" id="SM00709">
    <property type="entry name" value="Zpr1"/>
    <property type="match status" value="1"/>
</dbReference>
<gene>
    <name evidence="6" type="ORF">HA252_01195</name>
    <name evidence="7" type="ORF">J4203_08130</name>
</gene>
<dbReference type="InterPro" id="IPR004470">
    <property type="entry name" value="ZPR1-like_arc"/>
</dbReference>
<dbReference type="Pfam" id="PF22794">
    <property type="entry name" value="jr-ZPR1"/>
    <property type="match status" value="1"/>
</dbReference>
<sequence length="196" mass="21394">MPGRPRSTEIPCPNCSKKAWFVEVSHDVPHFGRTLFTTVDCPHCGFRLSDVLPAEFHDPTCFTAEVKKPRDLETKIIRSSSGILKISKLGVSVEPGNAAEGFISNVEGLLDRVEAALKAIAFDAGSPARKAAEKKLKQIQRARQGKLAFTVTLSDPFGNSGMVGFHVKQRKLSASEVKKLQTGLSVLELRPRPEAN</sequence>
<dbReference type="PANTHER" id="PTHR10876">
    <property type="entry name" value="ZINC FINGER PROTEIN ZPR1"/>
    <property type="match status" value="1"/>
</dbReference>
<keyword evidence="3" id="KW-0863">Zinc-finger</keyword>
<dbReference type="Gene3D" id="2.60.120.1040">
    <property type="entry name" value="ZPR1, A/B domain"/>
    <property type="match status" value="1"/>
</dbReference>
<dbReference type="Gene3D" id="2.20.25.420">
    <property type="entry name" value="ZPR1, zinc finger domain"/>
    <property type="match status" value="1"/>
</dbReference>
<reference evidence="6" key="1">
    <citation type="journal article" date="2020" name="bioRxiv">
        <title>A rank-normalized archaeal taxonomy based on genome phylogeny resolves widespread incomplete and uneven classifications.</title>
        <authorList>
            <person name="Rinke C."/>
            <person name="Chuvochina M."/>
            <person name="Mussig A.J."/>
            <person name="Chaumeil P.-A."/>
            <person name="Waite D.W."/>
            <person name="Whitman W.B."/>
            <person name="Parks D.H."/>
            <person name="Hugenholtz P."/>
        </authorList>
    </citation>
    <scope>NUCLEOTIDE SEQUENCE</scope>
    <source>
        <strain evidence="6">UBA10219</strain>
    </source>
</reference>
<dbReference type="AlphaFoldDB" id="A0A7J4JE24"/>
<comment type="similarity">
    <text evidence="1">Belongs to the ZPR1 family.</text>
</comment>
<dbReference type="EMBL" id="DUGH01000027">
    <property type="protein sequence ID" value="HIH16001.1"/>
    <property type="molecule type" value="Genomic_DNA"/>
</dbReference>
<dbReference type="InterPro" id="IPR040141">
    <property type="entry name" value="ZPR1"/>
</dbReference>
<evidence type="ECO:0000256" key="3">
    <source>
        <dbReference type="ARBA" id="ARBA00022771"/>
    </source>
</evidence>
<evidence type="ECO:0000256" key="2">
    <source>
        <dbReference type="ARBA" id="ARBA00022723"/>
    </source>
</evidence>
<evidence type="ECO:0000256" key="1">
    <source>
        <dbReference type="ARBA" id="ARBA00008354"/>
    </source>
</evidence>
<comment type="caution">
    <text evidence="6">The sequence shown here is derived from an EMBL/GenBank/DDBJ whole genome shotgun (WGS) entry which is preliminary data.</text>
</comment>
<evidence type="ECO:0000256" key="4">
    <source>
        <dbReference type="ARBA" id="ARBA00022833"/>
    </source>
</evidence>